<dbReference type="InterPro" id="IPR006121">
    <property type="entry name" value="HMA_dom"/>
</dbReference>
<dbReference type="InterPro" id="IPR036163">
    <property type="entry name" value="HMA_dom_sf"/>
</dbReference>
<gene>
    <name evidence="2" type="ORF">EEI45_00395</name>
</gene>
<dbReference type="Gene3D" id="3.30.70.100">
    <property type="match status" value="1"/>
</dbReference>
<evidence type="ECO:0000313" key="2">
    <source>
        <dbReference type="EMBL" id="AZK43475.1"/>
    </source>
</evidence>
<keyword evidence="3" id="KW-1185">Reference proteome</keyword>
<feature type="domain" description="HMA" evidence="1">
    <location>
        <begin position="1"/>
        <end position="63"/>
    </location>
</feature>
<dbReference type="EMBL" id="CP034234">
    <property type="protein sequence ID" value="AZK43475.1"/>
    <property type="molecule type" value="Genomic_DNA"/>
</dbReference>
<proteinExistence type="predicted"/>
<dbReference type="PROSITE" id="PS50846">
    <property type="entry name" value="HMA_2"/>
    <property type="match status" value="1"/>
</dbReference>
<organism evidence="2 3">
    <name type="scientific">Erysipelothrix piscisicarius</name>
    <dbReference type="NCBI Taxonomy" id="2485784"/>
    <lineage>
        <taxon>Bacteria</taxon>
        <taxon>Bacillati</taxon>
        <taxon>Bacillota</taxon>
        <taxon>Erysipelotrichia</taxon>
        <taxon>Erysipelotrichales</taxon>
        <taxon>Erysipelotrichaceae</taxon>
        <taxon>Erysipelothrix</taxon>
    </lineage>
</organism>
<evidence type="ECO:0000259" key="1">
    <source>
        <dbReference type="PROSITE" id="PS50846"/>
    </source>
</evidence>
<dbReference type="Proteomes" id="UP000278804">
    <property type="component" value="Chromosome"/>
</dbReference>
<evidence type="ECO:0000313" key="3">
    <source>
        <dbReference type="Proteomes" id="UP000278804"/>
    </source>
</evidence>
<reference evidence="2 3" key="1">
    <citation type="journal article" date="2020" name="Int. J. Syst. Evol. Microbiol.">
        <title>Description of Erysipelothrix piscisicarius sp. nov., an emergent fish pathogen, and assessment of virulence using a tiger barb (Puntigrus tetrazona) infection model.</title>
        <authorList>
            <person name="Pomaranski E.K."/>
            <person name="Griffin M.J."/>
            <person name="Camus A.C."/>
            <person name="Armwood A.R."/>
            <person name="Shelley J."/>
            <person name="Waldbieser G.C."/>
            <person name="LaFrentz B.R."/>
            <person name="Garcia J.C."/>
            <person name="Yanong R."/>
            <person name="Soto E."/>
        </authorList>
    </citation>
    <scope>NUCLEOTIDE SEQUENCE [LARGE SCALE GENOMIC DNA]</scope>
    <source>
        <strain evidence="2 3">15TAL0474</strain>
    </source>
</reference>
<accession>A0A3Q8S6J1</accession>
<name>A0A3Q8S6J1_9FIRM</name>
<protein>
    <submittedName>
        <fullName evidence="2">Copper chaperone</fullName>
    </submittedName>
</protein>
<dbReference type="RefSeq" id="WP_125163700.1">
    <property type="nucleotide sequence ID" value="NZ_CP034234.1"/>
</dbReference>
<dbReference type="KEGG" id="eri:EEI45_00395"/>
<dbReference type="Pfam" id="PF00403">
    <property type="entry name" value="HMA"/>
    <property type="match status" value="1"/>
</dbReference>
<dbReference type="SUPFAM" id="SSF55008">
    <property type="entry name" value="HMA, heavy metal-associated domain"/>
    <property type="match status" value="1"/>
</dbReference>
<sequence length="63" mass="6973">MKHIIFVDNMKCEGCVKRISEELDNTRVDYTISLVNKSVTVEGSNDTVHAAKQAIQSAGYSVK</sequence>
<dbReference type="CDD" id="cd00371">
    <property type="entry name" value="HMA"/>
    <property type="match status" value="1"/>
</dbReference>
<dbReference type="AlphaFoldDB" id="A0A3Q8S6J1"/>
<dbReference type="GO" id="GO:0046872">
    <property type="term" value="F:metal ion binding"/>
    <property type="evidence" value="ECO:0007669"/>
    <property type="project" value="InterPro"/>
</dbReference>